<dbReference type="STRING" id="240176.A8NQW0"/>
<protein>
    <recommendedName>
        <fullName evidence="9">ATP-dependent DNA helicase</fullName>
        <ecNumber evidence="9">5.6.2.4</ecNumber>
    </recommendedName>
</protein>
<dbReference type="eggNOG" id="KOG0351">
    <property type="taxonomic scope" value="Eukaryota"/>
</dbReference>
<feature type="region of interest" description="Disordered" evidence="10">
    <location>
        <begin position="541"/>
        <end position="592"/>
    </location>
</feature>
<comment type="caution">
    <text evidence="13">The sequence shown here is derived from an EMBL/GenBank/DDBJ whole genome shotgun (WGS) entry which is preliminary data.</text>
</comment>
<feature type="compositionally biased region" description="Low complexity" evidence="10">
    <location>
        <begin position="557"/>
        <end position="583"/>
    </location>
</feature>
<evidence type="ECO:0000259" key="11">
    <source>
        <dbReference type="PROSITE" id="PS51192"/>
    </source>
</evidence>
<keyword evidence="9" id="KW-0539">Nucleus</keyword>
<dbReference type="GO" id="GO:0016887">
    <property type="term" value="F:ATP hydrolysis activity"/>
    <property type="evidence" value="ECO:0007669"/>
    <property type="project" value="RHEA"/>
</dbReference>
<dbReference type="Pfam" id="PF00271">
    <property type="entry name" value="Helicase_C"/>
    <property type="match status" value="1"/>
</dbReference>
<comment type="subcellular location">
    <subcellularLocation>
        <location evidence="9">Nucleus</location>
    </subcellularLocation>
</comment>
<evidence type="ECO:0000313" key="14">
    <source>
        <dbReference type="Proteomes" id="UP000001861"/>
    </source>
</evidence>
<evidence type="ECO:0000256" key="8">
    <source>
        <dbReference type="ARBA" id="ARBA00034617"/>
    </source>
</evidence>
<comment type="catalytic activity">
    <reaction evidence="9">
        <text>ATP + H2O = ADP + phosphate + H(+)</text>
        <dbReference type="Rhea" id="RHEA:13065"/>
        <dbReference type="ChEBI" id="CHEBI:15377"/>
        <dbReference type="ChEBI" id="CHEBI:15378"/>
        <dbReference type="ChEBI" id="CHEBI:30616"/>
        <dbReference type="ChEBI" id="CHEBI:43474"/>
        <dbReference type="ChEBI" id="CHEBI:456216"/>
    </reaction>
</comment>
<keyword evidence="2 9" id="KW-0547">Nucleotide-binding</keyword>
<dbReference type="SUPFAM" id="SSF52540">
    <property type="entry name" value="P-loop containing nucleoside triphosphate hydrolases"/>
    <property type="match status" value="1"/>
</dbReference>
<dbReference type="KEGG" id="cci:CC1G_03338"/>
<dbReference type="PROSITE" id="PS51194">
    <property type="entry name" value="HELICASE_CTER"/>
    <property type="match status" value="1"/>
</dbReference>
<evidence type="ECO:0000256" key="2">
    <source>
        <dbReference type="ARBA" id="ARBA00022741"/>
    </source>
</evidence>
<dbReference type="RefSeq" id="XP_001835556.2">
    <property type="nucleotide sequence ID" value="XM_001835504.2"/>
</dbReference>
<dbReference type="Gene3D" id="3.40.50.300">
    <property type="entry name" value="P-loop containing nucleotide triphosphate hydrolases"/>
    <property type="match status" value="2"/>
</dbReference>
<dbReference type="InParanoid" id="A8NQW0"/>
<feature type="region of interest" description="Disordered" evidence="10">
    <location>
        <begin position="96"/>
        <end position="119"/>
    </location>
</feature>
<dbReference type="EC" id="5.6.2.4" evidence="9"/>
<evidence type="ECO:0000256" key="6">
    <source>
        <dbReference type="ARBA" id="ARBA00023125"/>
    </source>
</evidence>
<keyword evidence="7" id="KW-0413">Isomerase</keyword>
<dbReference type="CDD" id="cd17920">
    <property type="entry name" value="DEXHc_RecQ"/>
    <property type="match status" value="1"/>
</dbReference>
<evidence type="ECO:0000256" key="9">
    <source>
        <dbReference type="RuleBase" id="RU364117"/>
    </source>
</evidence>
<keyword evidence="14" id="KW-1185">Reference proteome</keyword>
<comment type="catalytic activity">
    <reaction evidence="8 9">
        <text>Couples ATP hydrolysis with the unwinding of duplex DNA by translocating in the 3'-5' direction.</text>
        <dbReference type="EC" id="5.6.2.4"/>
    </reaction>
</comment>
<dbReference type="PANTHER" id="PTHR13710:SF152">
    <property type="entry name" value="ATP-DEPENDENT DNA HELICASE Q5"/>
    <property type="match status" value="1"/>
</dbReference>
<dbReference type="SMART" id="SM00490">
    <property type="entry name" value="HELICc"/>
    <property type="match status" value="1"/>
</dbReference>
<dbReference type="Pfam" id="PF16124">
    <property type="entry name" value="RecQ_Zn_bind"/>
    <property type="match status" value="1"/>
</dbReference>
<evidence type="ECO:0000313" key="13">
    <source>
        <dbReference type="EMBL" id="EAU86127.2"/>
    </source>
</evidence>
<dbReference type="CDD" id="cd18794">
    <property type="entry name" value="SF2_C_RecQ"/>
    <property type="match status" value="1"/>
</dbReference>
<dbReference type="InterPro" id="IPR001650">
    <property type="entry name" value="Helicase_C-like"/>
</dbReference>
<dbReference type="GeneID" id="6012088"/>
<dbReference type="InterPro" id="IPR014001">
    <property type="entry name" value="Helicase_ATP-bd"/>
</dbReference>
<dbReference type="GO" id="GO:0005524">
    <property type="term" value="F:ATP binding"/>
    <property type="evidence" value="ECO:0007669"/>
    <property type="project" value="UniProtKB-KW"/>
</dbReference>
<dbReference type="HOGENOM" id="CLU_001103_12_0_1"/>
<dbReference type="Pfam" id="PF00270">
    <property type="entry name" value="DEAD"/>
    <property type="match status" value="1"/>
</dbReference>
<gene>
    <name evidence="13" type="ORF">CC1G_03338</name>
</gene>
<proteinExistence type="inferred from homology"/>
<dbReference type="GO" id="GO:0005737">
    <property type="term" value="C:cytoplasm"/>
    <property type="evidence" value="ECO:0007669"/>
    <property type="project" value="TreeGrafter"/>
</dbReference>
<evidence type="ECO:0000256" key="5">
    <source>
        <dbReference type="ARBA" id="ARBA00022840"/>
    </source>
</evidence>
<dbReference type="PANTHER" id="PTHR13710">
    <property type="entry name" value="DNA HELICASE RECQ FAMILY MEMBER"/>
    <property type="match status" value="1"/>
</dbReference>
<dbReference type="Proteomes" id="UP000001861">
    <property type="component" value="Unassembled WGS sequence"/>
</dbReference>
<comment type="similarity">
    <text evidence="1 9">Belongs to the helicase family. RecQ subfamily.</text>
</comment>
<keyword evidence="4 9" id="KW-0347">Helicase</keyword>
<evidence type="ECO:0000256" key="4">
    <source>
        <dbReference type="ARBA" id="ARBA00022806"/>
    </source>
</evidence>
<dbReference type="GO" id="GO:0043138">
    <property type="term" value="F:3'-5' DNA helicase activity"/>
    <property type="evidence" value="ECO:0007669"/>
    <property type="project" value="UniProtKB-EC"/>
</dbReference>
<dbReference type="PROSITE" id="PS51192">
    <property type="entry name" value="HELICASE_ATP_BIND_1"/>
    <property type="match status" value="1"/>
</dbReference>
<dbReference type="GO" id="GO:0003677">
    <property type="term" value="F:DNA binding"/>
    <property type="evidence" value="ECO:0007669"/>
    <property type="project" value="UniProtKB-KW"/>
</dbReference>
<organism evidence="13 14">
    <name type="scientific">Coprinopsis cinerea (strain Okayama-7 / 130 / ATCC MYA-4618 / FGSC 9003)</name>
    <name type="common">Inky cap fungus</name>
    <name type="synonym">Hormographiella aspergillata</name>
    <dbReference type="NCBI Taxonomy" id="240176"/>
    <lineage>
        <taxon>Eukaryota</taxon>
        <taxon>Fungi</taxon>
        <taxon>Dikarya</taxon>
        <taxon>Basidiomycota</taxon>
        <taxon>Agaricomycotina</taxon>
        <taxon>Agaricomycetes</taxon>
        <taxon>Agaricomycetidae</taxon>
        <taxon>Agaricales</taxon>
        <taxon>Agaricineae</taxon>
        <taxon>Psathyrellaceae</taxon>
        <taxon>Coprinopsis</taxon>
    </lineage>
</organism>
<dbReference type="InterPro" id="IPR004589">
    <property type="entry name" value="DNA_helicase_ATP-dep_RecQ"/>
</dbReference>
<keyword evidence="3 9" id="KW-0378">Hydrolase</keyword>
<keyword evidence="6" id="KW-0238">DNA-binding</keyword>
<dbReference type="GO" id="GO:0009378">
    <property type="term" value="F:four-way junction helicase activity"/>
    <property type="evidence" value="ECO:0007669"/>
    <property type="project" value="TreeGrafter"/>
</dbReference>
<feature type="domain" description="Helicase C-terminal" evidence="12">
    <location>
        <begin position="247"/>
        <end position="402"/>
    </location>
</feature>
<dbReference type="SMART" id="SM00487">
    <property type="entry name" value="DEXDc"/>
    <property type="match status" value="1"/>
</dbReference>
<evidence type="ECO:0000256" key="1">
    <source>
        <dbReference type="ARBA" id="ARBA00005446"/>
    </source>
</evidence>
<feature type="compositionally biased region" description="Polar residues" evidence="10">
    <location>
        <begin position="485"/>
        <end position="494"/>
    </location>
</feature>
<accession>A8NQW0</accession>
<dbReference type="GO" id="GO:0005694">
    <property type="term" value="C:chromosome"/>
    <property type="evidence" value="ECO:0007669"/>
    <property type="project" value="TreeGrafter"/>
</dbReference>
<dbReference type="InterPro" id="IPR032284">
    <property type="entry name" value="RecQ_Zn-bd"/>
</dbReference>
<dbReference type="InterPro" id="IPR027417">
    <property type="entry name" value="P-loop_NTPase"/>
</dbReference>
<dbReference type="GO" id="GO:0000724">
    <property type="term" value="P:double-strand break repair via homologous recombination"/>
    <property type="evidence" value="ECO:0007669"/>
    <property type="project" value="TreeGrafter"/>
</dbReference>
<sequence length="787" mass="87396">MSSEASSSKLKDQGSVEERCLNALKRTFGYSSYKGKQKEIVEAAVSGQDVLVVAPTGMGKSLCFQIPAIADKPGVSLVVSPLLALMKNQVETLRGRGVPTASFSSETSKEERQEITEDLESDTPQLRLLYVTPEKLSTQEFLRLMDHLHDVGQLNRLVVDEAHCISEWGHDFRAEYRRIGSFRNRYPDVPIMALTATATPDVQSDIIHNLKLSSDNLFRALHPFNRANLYYEVRYLSDRNPKTRMEDIHKYIKTLYTRRGKVSCGIIYCRTKAACEELTQFLRKNGINAGSYYRGIPPTKLDATLRRWLDGSGEIDVVVATIAFGMGIDKGDVRYIIHFDLPKSFEGFYQETGRAGRDGLPAKCVLYFSREDCIDVRKWVMSPKDRVRDEYHGPPPTQRAGDSLDALFKFAESPSLCRHVSICRYFGETIDTIDKEAMKELCNDMCDVCKYPEKTAMRHARLSPIEVGDCRSIVLARSNNYNTMNAQTSSTTSGVDKGDWSTRPRIPLAGKRTGSNLDRGKEEFKKMKVSFAPKLVTKAHASASGLRKPFKPPSMNAGGARSTSASGTLGSLSRRSVSITRSSSDIEEREVVTSSVAPRDVITIEEDDDEEVEVLDNPTHQGHRSSDDDFQEQLDLFSPSVQVTPATSVSRTSSKSSVVEETYESPALLQPESQKIPISKRNQGYASIYNALKALFISGSGSEKMWSRLKGPSGLAARETALKTLACSIEGSHLRYSSSVGGYQDKVGFTVEAIDELENTDLWFSGKADFSDSQEILDELVGICRCG</sequence>
<keyword evidence="5 9" id="KW-0067">ATP-binding</keyword>
<evidence type="ECO:0000256" key="10">
    <source>
        <dbReference type="SAM" id="MobiDB-lite"/>
    </source>
</evidence>
<reference evidence="13 14" key="1">
    <citation type="journal article" date="2010" name="Proc. Natl. Acad. Sci. U.S.A.">
        <title>Insights into evolution of multicellular fungi from the assembled chromosomes of the mushroom Coprinopsis cinerea (Coprinus cinereus).</title>
        <authorList>
            <person name="Stajich J.E."/>
            <person name="Wilke S.K."/>
            <person name="Ahren D."/>
            <person name="Au C.H."/>
            <person name="Birren B.W."/>
            <person name="Borodovsky M."/>
            <person name="Burns C."/>
            <person name="Canback B."/>
            <person name="Casselton L.A."/>
            <person name="Cheng C.K."/>
            <person name="Deng J."/>
            <person name="Dietrich F.S."/>
            <person name="Fargo D.C."/>
            <person name="Farman M.L."/>
            <person name="Gathman A.C."/>
            <person name="Goldberg J."/>
            <person name="Guigo R."/>
            <person name="Hoegger P.J."/>
            <person name="Hooker J.B."/>
            <person name="Huggins A."/>
            <person name="James T.Y."/>
            <person name="Kamada T."/>
            <person name="Kilaru S."/>
            <person name="Kodira C."/>
            <person name="Kues U."/>
            <person name="Kupfer D."/>
            <person name="Kwan H.S."/>
            <person name="Lomsadze A."/>
            <person name="Li W."/>
            <person name="Lilly W.W."/>
            <person name="Ma L.J."/>
            <person name="Mackey A.J."/>
            <person name="Manning G."/>
            <person name="Martin F."/>
            <person name="Muraguchi H."/>
            <person name="Natvig D.O."/>
            <person name="Palmerini H."/>
            <person name="Ramesh M.A."/>
            <person name="Rehmeyer C.J."/>
            <person name="Roe B.A."/>
            <person name="Shenoy N."/>
            <person name="Stanke M."/>
            <person name="Ter-Hovhannisyan V."/>
            <person name="Tunlid A."/>
            <person name="Velagapudi R."/>
            <person name="Vision T.J."/>
            <person name="Zeng Q."/>
            <person name="Zolan M.E."/>
            <person name="Pukkila P.J."/>
        </authorList>
    </citation>
    <scope>NUCLEOTIDE SEQUENCE [LARGE SCALE GENOMIC DNA]</scope>
    <source>
        <strain evidence="14">Okayama-7 / 130 / ATCC MYA-4618 / FGSC 9003</strain>
    </source>
</reference>
<evidence type="ECO:0000259" key="12">
    <source>
        <dbReference type="PROSITE" id="PS51194"/>
    </source>
</evidence>
<dbReference type="FunFam" id="3.40.50.300:FF:000296">
    <property type="entry name" value="ATP-dependent DNA helicase RecQ"/>
    <property type="match status" value="1"/>
</dbReference>
<dbReference type="InterPro" id="IPR011545">
    <property type="entry name" value="DEAD/DEAH_box_helicase_dom"/>
</dbReference>
<dbReference type="NCBIfam" id="TIGR00614">
    <property type="entry name" value="recQ_fam"/>
    <property type="match status" value="1"/>
</dbReference>
<dbReference type="AlphaFoldDB" id="A8NQW0"/>
<dbReference type="EMBL" id="AACS02000008">
    <property type="protein sequence ID" value="EAU86127.2"/>
    <property type="molecule type" value="Genomic_DNA"/>
</dbReference>
<feature type="region of interest" description="Disordered" evidence="10">
    <location>
        <begin position="485"/>
        <end position="517"/>
    </location>
</feature>
<dbReference type="VEuPathDB" id="FungiDB:CC1G_03338"/>
<name>A8NQW0_COPC7</name>
<dbReference type="OrthoDB" id="10261556at2759"/>
<dbReference type="GO" id="GO:0005634">
    <property type="term" value="C:nucleus"/>
    <property type="evidence" value="ECO:0007669"/>
    <property type="project" value="UniProtKB-SubCell"/>
</dbReference>
<feature type="domain" description="Helicase ATP-binding" evidence="11">
    <location>
        <begin position="41"/>
        <end position="216"/>
    </location>
</feature>
<evidence type="ECO:0000256" key="7">
    <source>
        <dbReference type="ARBA" id="ARBA00023235"/>
    </source>
</evidence>
<dbReference type="OMA" id="CKYPGKA"/>
<evidence type="ECO:0000256" key="3">
    <source>
        <dbReference type="ARBA" id="ARBA00022801"/>
    </source>
</evidence>